<keyword evidence="4" id="KW-0812">Transmembrane</keyword>
<dbReference type="Gene3D" id="1.10.287.950">
    <property type="entry name" value="Methyl-accepting chemotaxis protein"/>
    <property type="match status" value="1"/>
</dbReference>
<keyword evidence="4" id="KW-0472">Membrane</keyword>
<evidence type="ECO:0000256" key="1">
    <source>
        <dbReference type="ARBA" id="ARBA00023224"/>
    </source>
</evidence>
<dbReference type="RefSeq" id="WP_038261068.1">
    <property type="nucleotide sequence ID" value="NZ_FSRH01000001.1"/>
</dbReference>
<sequence length="679" mass="74258">MKKIAFTKNSIPLKTKITLFTAIALIVSNISLTYITLKNVNNLVKEEMKIGGMDLAHEIYSTTEHMQNFETIVDSLLADKILTASNALNHVSWPAMSNGYLEELAKELAVTEINIVGPDRKIPYSNVEAYIGWEYPQGHAMDVVFNYTQPSYMEGVRENPVDHKFYKYGGIYLENGYYVQVGISADVIVQLKENMNMQKLLSQVEQKDSIIYALRLDENGTAIAGTQSMLGKTYDDEVTMNAIKNGQEGASEYFDEELGVAAYEVQIPFYENGALKGSLALGLSLEELEKANASMFQKSMLVTLFIILLSSAAMIYIVRRLLLPLKEAAEHMSVMSSGDFSADIPDKYASVNDEIGDMTRSLMSMQNGLRDLIGKIVHGSDQLANSSDSLSKITEEASIAINENANAVESLAMSSTTQAHDANAVSKNTSILGSKIEESSGLIADAKDIASTAEMLSRQGKETISNLNEKTMSSIEKTVEIEEIISDIENASKDTENIIALIENISGQTNLLALNASIEAARAGEAGRGFSVVADEIRGLSEETHKATENIRGLISAIQGKVKNAVSEMSTVRSMTNEQYEVLLDTDKIFNEISGSVDNLLSHMDVVNSHSDDIALKKEEIMVAINQISGVTQEFSATTEEISASTEQQAASMEEISSLSETNKELSDELKLAISEFKI</sequence>
<evidence type="ECO:0000313" key="7">
    <source>
        <dbReference type="EMBL" id="KDR96568.1"/>
    </source>
</evidence>
<dbReference type="SMART" id="SM00304">
    <property type="entry name" value="HAMP"/>
    <property type="match status" value="1"/>
</dbReference>
<organism evidence="7 8">
    <name type="scientific">Peptoclostridium litorale DSM 5388</name>
    <dbReference type="NCBI Taxonomy" id="1121324"/>
    <lineage>
        <taxon>Bacteria</taxon>
        <taxon>Bacillati</taxon>
        <taxon>Bacillota</taxon>
        <taxon>Clostridia</taxon>
        <taxon>Peptostreptococcales</taxon>
        <taxon>Peptoclostridiaceae</taxon>
        <taxon>Peptoclostridium</taxon>
    </lineage>
</organism>
<comment type="similarity">
    <text evidence="2">Belongs to the methyl-accepting chemotaxis (MCP) protein family.</text>
</comment>
<reference evidence="7 8" key="1">
    <citation type="submission" date="2014-03" db="EMBL/GenBank/DDBJ databases">
        <title>Genome sequence of Clostridium litorale W6, DSM 5388.</title>
        <authorList>
            <person name="Poehlein A."/>
            <person name="Jagirdar A."/>
            <person name="Khonsari B."/>
            <person name="Chibani C.M."/>
            <person name="Gutierrez Gutierrez D.A."/>
            <person name="Davydova E."/>
            <person name="Alghaithi H.S."/>
            <person name="Nair K.P."/>
            <person name="Dhamotharan K."/>
            <person name="Chandran L."/>
            <person name="G W."/>
            <person name="Daniel R."/>
        </authorList>
    </citation>
    <scope>NUCLEOTIDE SEQUENCE [LARGE SCALE GENOMIC DNA]</scope>
    <source>
        <strain evidence="7 8">W6</strain>
    </source>
</reference>
<dbReference type="SUPFAM" id="SSF58104">
    <property type="entry name" value="Methyl-accepting chemotaxis protein (MCP) signaling domain"/>
    <property type="match status" value="1"/>
</dbReference>
<keyword evidence="8" id="KW-1185">Reference proteome</keyword>
<dbReference type="PROSITE" id="PS50885">
    <property type="entry name" value="HAMP"/>
    <property type="match status" value="1"/>
</dbReference>
<dbReference type="PROSITE" id="PS50111">
    <property type="entry name" value="CHEMOTAXIS_TRANSDUC_2"/>
    <property type="match status" value="1"/>
</dbReference>
<proteinExistence type="inferred from homology"/>
<dbReference type="PANTHER" id="PTHR32089:SF112">
    <property type="entry name" value="LYSOZYME-LIKE PROTEIN-RELATED"/>
    <property type="match status" value="1"/>
</dbReference>
<dbReference type="CDD" id="cd06225">
    <property type="entry name" value="HAMP"/>
    <property type="match status" value="1"/>
</dbReference>
<dbReference type="Proteomes" id="UP000027946">
    <property type="component" value="Unassembled WGS sequence"/>
</dbReference>
<dbReference type="eggNOG" id="COG0840">
    <property type="taxonomic scope" value="Bacteria"/>
</dbReference>
<evidence type="ECO:0000259" key="5">
    <source>
        <dbReference type="PROSITE" id="PS50111"/>
    </source>
</evidence>
<feature type="domain" description="HAMP" evidence="6">
    <location>
        <begin position="319"/>
        <end position="374"/>
    </location>
</feature>
<dbReference type="PANTHER" id="PTHR32089">
    <property type="entry name" value="METHYL-ACCEPTING CHEMOTAXIS PROTEIN MCPB"/>
    <property type="match status" value="1"/>
</dbReference>
<dbReference type="EMBL" id="JJMM01000002">
    <property type="protein sequence ID" value="KDR96568.1"/>
    <property type="molecule type" value="Genomic_DNA"/>
</dbReference>
<keyword evidence="1 3" id="KW-0807">Transducer</keyword>
<accession>A0A069RIF7</accession>
<dbReference type="SMART" id="SM00283">
    <property type="entry name" value="MA"/>
    <property type="match status" value="1"/>
</dbReference>
<dbReference type="SUPFAM" id="SSF103190">
    <property type="entry name" value="Sensory domain-like"/>
    <property type="match status" value="1"/>
</dbReference>
<dbReference type="Pfam" id="PF00672">
    <property type="entry name" value="HAMP"/>
    <property type="match status" value="1"/>
</dbReference>
<dbReference type="OrthoDB" id="369336at2"/>
<dbReference type="InterPro" id="IPR004089">
    <property type="entry name" value="MCPsignal_dom"/>
</dbReference>
<dbReference type="GO" id="GO:0007165">
    <property type="term" value="P:signal transduction"/>
    <property type="evidence" value="ECO:0007669"/>
    <property type="project" value="UniProtKB-KW"/>
</dbReference>
<feature type="transmembrane region" description="Helical" evidence="4">
    <location>
        <begin position="300"/>
        <end position="318"/>
    </location>
</feature>
<comment type="caution">
    <text evidence="7">The sequence shown here is derived from an EMBL/GenBank/DDBJ whole genome shotgun (WGS) entry which is preliminary data.</text>
</comment>
<dbReference type="GO" id="GO:0016020">
    <property type="term" value="C:membrane"/>
    <property type="evidence" value="ECO:0007669"/>
    <property type="project" value="InterPro"/>
</dbReference>
<evidence type="ECO:0000256" key="2">
    <source>
        <dbReference type="ARBA" id="ARBA00029447"/>
    </source>
</evidence>
<evidence type="ECO:0000313" key="8">
    <source>
        <dbReference type="Proteomes" id="UP000027946"/>
    </source>
</evidence>
<name>A0A069RIF7_PEPLI</name>
<dbReference type="AlphaFoldDB" id="A0A069RIF7"/>
<protein>
    <submittedName>
        <fullName evidence="7">Methyl-accepting chemotaxis protein McpC</fullName>
    </submittedName>
</protein>
<evidence type="ECO:0000259" key="6">
    <source>
        <dbReference type="PROSITE" id="PS50885"/>
    </source>
</evidence>
<dbReference type="InterPro" id="IPR003660">
    <property type="entry name" value="HAMP_dom"/>
</dbReference>
<keyword evidence="4" id="KW-1133">Transmembrane helix</keyword>
<gene>
    <name evidence="7" type="primary">mcpC</name>
    <name evidence="7" type="ORF">CLIT_2c01740</name>
</gene>
<evidence type="ECO:0000256" key="3">
    <source>
        <dbReference type="PROSITE-ProRule" id="PRU00284"/>
    </source>
</evidence>
<dbReference type="InterPro" id="IPR029151">
    <property type="entry name" value="Sensor-like_sf"/>
</dbReference>
<evidence type="ECO:0000256" key="4">
    <source>
        <dbReference type="SAM" id="Phobius"/>
    </source>
</evidence>
<dbReference type="Pfam" id="PF00015">
    <property type="entry name" value="MCPsignal"/>
    <property type="match status" value="1"/>
</dbReference>
<dbReference type="STRING" id="1121324.CLIT_2c01740"/>
<feature type="domain" description="Methyl-accepting transducer" evidence="5">
    <location>
        <begin position="393"/>
        <end position="650"/>
    </location>
</feature>